<dbReference type="InterPro" id="IPR058852">
    <property type="entry name" value="HTH_77"/>
</dbReference>
<proteinExistence type="predicted"/>
<dbReference type="Pfam" id="PF00069">
    <property type="entry name" value="Pkinase"/>
    <property type="match status" value="1"/>
</dbReference>
<protein>
    <submittedName>
        <fullName evidence="7">Protein kinase</fullName>
    </submittedName>
</protein>
<dbReference type="InterPro" id="IPR011990">
    <property type="entry name" value="TPR-like_helical_dom_sf"/>
</dbReference>
<dbReference type="GO" id="GO:0016301">
    <property type="term" value="F:kinase activity"/>
    <property type="evidence" value="ECO:0007669"/>
    <property type="project" value="UniProtKB-KW"/>
</dbReference>
<feature type="repeat" description="TPR" evidence="3">
    <location>
        <begin position="850"/>
        <end position="883"/>
    </location>
</feature>
<reference evidence="7 8" key="1">
    <citation type="submission" date="2023-10" db="EMBL/GenBank/DDBJ databases">
        <title>Development of a sustainable strategy for remediation of hydrocarbon-contaminated territories based on the waste exchange concept.</title>
        <authorList>
            <person name="Krivoruchko A."/>
        </authorList>
    </citation>
    <scope>NUCLEOTIDE SEQUENCE [LARGE SCALE GENOMIC DNA]</scope>
    <source>
        <strain evidence="7 8">IEGM 60</strain>
    </source>
</reference>
<organism evidence="7 8">
    <name type="scientific">Rhodococcus jostii</name>
    <dbReference type="NCBI Taxonomy" id="132919"/>
    <lineage>
        <taxon>Bacteria</taxon>
        <taxon>Bacillati</taxon>
        <taxon>Actinomycetota</taxon>
        <taxon>Actinomycetes</taxon>
        <taxon>Mycobacteriales</taxon>
        <taxon>Nocardiaceae</taxon>
        <taxon>Rhodococcus</taxon>
    </lineage>
</organism>
<feature type="domain" description="Protein kinase" evidence="5">
    <location>
        <begin position="26"/>
        <end position="291"/>
    </location>
</feature>
<dbReference type="InterPro" id="IPR019734">
    <property type="entry name" value="TPR_rpt"/>
</dbReference>
<dbReference type="InterPro" id="IPR017441">
    <property type="entry name" value="Protein_kinase_ATP_BS"/>
</dbReference>
<dbReference type="PROSITE" id="PS50043">
    <property type="entry name" value="HTH_LUXR_2"/>
    <property type="match status" value="1"/>
</dbReference>
<dbReference type="InterPro" id="IPR000719">
    <property type="entry name" value="Prot_kinase_dom"/>
</dbReference>
<name>A0ABU4CR58_RHOJO</name>
<comment type="caution">
    <text evidence="7">The sequence shown here is derived from an EMBL/GenBank/DDBJ whole genome shotgun (WGS) entry which is preliminary data.</text>
</comment>
<dbReference type="InterPro" id="IPR027417">
    <property type="entry name" value="P-loop_NTPase"/>
</dbReference>
<dbReference type="SMART" id="SM00421">
    <property type="entry name" value="HTH_LUXR"/>
    <property type="match status" value="1"/>
</dbReference>
<keyword evidence="1 4" id="KW-0547">Nucleotide-binding</keyword>
<evidence type="ECO:0000256" key="2">
    <source>
        <dbReference type="ARBA" id="ARBA00022840"/>
    </source>
</evidence>
<dbReference type="Gene3D" id="1.25.40.10">
    <property type="entry name" value="Tetratricopeptide repeat domain"/>
    <property type="match status" value="1"/>
</dbReference>
<dbReference type="PROSITE" id="PS00108">
    <property type="entry name" value="PROTEIN_KINASE_ST"/>
    <property type="match status" value="1"/>
</dbReference>
<keyword evidence="7" id="KW-0418">Kinase</keyword>
<evidence type="ECO:0000259" key="5">
    <source>
        <dbReference type="PROSITE" id="PS50011"/>
    </source>
</evidence>
<dbReference type="SMART" id="SM00220">
    <property type="entry name" value="S_TKc"/>
    <property type="match status" value="1"/>
</dbReference>
<dbReference type="PRINTS" id="PR00364">
    <property type="entry name" value="DISEASERSIST"/>
</dbReference>
<dbReference type="InterPro" id="IPR008271">
    <property type="entry name" value="Ser/Thr_kinase_AS"/>
</dbReference>
<evidence type="ECO:0000259" key="6">
    <source>
        <dbReference type="PROSITE" id="PS50043"/>
    </source>
</evidence>
<dbReference type="InterPro" id="IPR016032">
    <property type="entry name" value="Sig_transdc_resp-reg_C-effctor"/>
</dbReference>
<dbReference type="PANTHER" id="PTHR47691">
    <property type="entry name" value="REGULATOR-RELATED"/>
    <property type="match status" value="1"/>
</dbReference>
<dbReference type="SUPFAM" id="SSF56112">
    <property type="entry name" value="Protein kinase-like (PK-like)"/>
    <property type="match status" value="1"/>
</dbReference>
<dbReference type="SUPFAM" id="SSF52540">
    <property type="entry name" value="P-loop containing nucleoside triphosphate hydrolases"/>
    <property type="match status" value="1"/>
</dbReference>
<dbReference type="InterPro" id="IPR036388">
    <property type="entry name" value="WH-like_DNA-bd_sf"/>
</dbReference>
<dbReference type="EMBL" id="JAWLKA010000032">
    <property type="protein sequence ID" value="MDV6286048.1"/>
    <property type="molecule type" value="Genomic_DNA"/>
</dbReference>
<dbReference type="SUPFAM" id="SSF46894">
    <property type="entry name" value="C-terminal effector domain of the bipartite response regulators"/>
    <property type="match status" value="1"/>
</dbReference>
<dbReference type="InterPro" id="IPR000792">
    <property type="entry name" value="Tscrpt_reg_LuxR_C"/>
</dbReference>
<dbReference type="PROSITE" id="PS50005">
    <property type="entry name" value="TPR"/>
    <property type="match status" value="1"/>
</dbReference>
<dbReference type="PROSITE" id="PS50011">
    <property type="entry name" value="PROTEIN_KINASE_DOM"/>
    <property type="match status" value="1"/>
</dbReference>
<gene>
    <name evidence="7" type="ORF">R3Q59_36815</name>
</gene>
<evidence type="ECO:0000313" key="7">
    <source>
        <dbReference type="EMBL" id="MDV6286048.1"/>
    </source>
</evidence>
<dbReference type="InterPro" id="IPR011009">
    <property type="entry name" value="Kinase-like_dom_sf"/>
</dbReference>
<dbReference type="Gene3D" id="3.40.50.300">
    <property type="entry name" value="P-loop containing nucleotide triphosphate hydrolases"/>
    <property type="match status" value="1"/>
</dbReference>
<dbReference type="RefSeq" id="WP_317571309.1">
    <property type="nucleotide sequence ID" value="NZ_JAWLKA010000032.1"/>
</dbReference>
<dbReference type="PANTHER" id="PTHR47691:SF3">
    <property type="entry name" value="HTH-TYPE TRANSCRIPTIONAL REGULATOR RV0890C-RELATED"/>
    <property type="match status" value="1"/>
</dbReference>
<dbReference type="Pfam" id="PF00196">
    <property type="entry name" value="GerE"/>
    <property type="match status" value="1"/>
</dbReference>
<dbReference type="PRINTS" id="PR00038">
    <property type="entry name" value="HTHLUXR"/>
</dbReference>
<keyword evidence="3" id="KW-0802">TPR repeat</keyword>
<dbReference type="Gene3D" id="3.30.200.20">
    <property type="entry name" value="Phosphorylase Kinase, domain 1"/>
    <property type="match status" value="1"/>
</dbReference>
<keyword evidence="2 4" id="KW-0067">ATP-binding</keyword>
<dbReference type="SUPFAM" id="SSF48452">
    <property type="entry name" value="TPR-like"/>
    <property type="match status" value="1"/>
</dbReference>
<evidence type="ECO:0000256" key="4">
    <source>
        <dbReference type="PROSITE-ProRule" id="PRU10141"/>
    </source>
</evidence>
<evidence type="ECO:0000313" key="8">
    <source>
        <dbReference type="Proteomes" id="UP001185737"/>
    </source>
</evidence>
<sequence>MTDVDPFATQRDVAGSVTAELAAAGFEDAQEIGSGGFGVVYRCTQAALDRTVAVKVLTVDLDEENQARFLREQRAAGRLTGHPNIVNVLHAGVTDNGRPFIVMPYYPQDSLDAQIRRRGPLPLDEALRLGVKVAGALETAHQLGILHRDVKPGNILFTDYGEPALADFGIAHISGGFETTAGIVTGSPAFTAPEVVAGQPASPAADVYGLGATLFAAMTGHAAFERRSGEQLVAQFLRITTEPIPDPCEHGVPHDVGAIIEVAMSADPGRRPSVAELGQQLETSQLHHGFAVDKMALRTETGVTQEHESSPPIRTHLPAATDTLAGRRGSPTGRLPLDLTSFVDRRTELAEAKNALSTSRLVTLTGIGGVGKTRLALRVATKLQPDFPDGACLVELGELRDESLLVGMVASALGLRDQSTKPIHEVLVDFLVPRKLLLILDNCEQIVDAVAELTETLLRSCPELRILATSREALDIGGEVAQLIPPLPVPDPDHLPRGLPRNDAVTLFAERGAAAVPGFAVTEANKVTIARICRRLDGLPLAIELAAARMRVMTPEQIEQRLTDRLALLTRGSRNLPSRQQALRMCIDWSHGLCRPVEQRVWAQLSVFAGSFEIDAAEQVCGGTLTSEALLDTVTGLVDKSIVTRVESGDTVRFRMLDTVRDYGREKAHETGQYPELSRRHRDWYEQLVIKAEGDWISPRQLAWINRLALEQPNLREALEFSASDSPEAGIRIAAALYHYWYTRGLFSEGRRWLERLLACQTGALTRDRAKAFFACSLLAGVQGDLRAQAALVEECRTLASQTTNPMLHAHLDLAAGALALFSGDLPGARSHFENAIEAEATQGDLTFQVIALGPLGTTYALLGDTERAIECYERLLAITESRGEFVYRSYAMWALAVAVWRHNDRARAVRLLEQALQLGRKVKDWLSTSWCLQALAWIAAEEHNPRRAAVLLGAAEQLSRSVGSPTVVVSALVVYQEECEKQTRQAMSGQAFATAHERGGALGFDAAVAYALGEQVPPTSISAPSSTKLTKREHEVAELVAEGLTNKEIAARLVISPRTAQGHVEHILTKLGFGSRAQIAAWVVESHNRPS</sequence>
<dbReference type="CDD" id="cd06170">
    <property type="entry name" value="LuxR_C_like"/>
    <property type="match status" value="1"/>
</dbReference>
<dbReference type="PROSITE" id="PS00107">
    <property type="entry name" value="PROTEIN_KINASE_ATP"/>
    <property type="match status" value="1"/>
</dbReference>
<dbReference type="Pfam" id="PF13176">
    <property type="entry name" value="TPR_7"/>
    <property type="match status" value="1"/>
</dbReference>
<accession>A0ABU4CR58</accession>
<dbReference type="CDD" id="cd14014">
    <property type="entry name" value="STKc_PknB_like"/>
    <property type="match status" value="1"/>
</dbReference>
<keyword evidence="7" id="KW-0808">Transferase</keyword>
<feature type="binding site" evidence="4">
    <location>
        <position position="55"/>
    </location>
    <ligand>
        <name>ATP</name>
        <dbReference type="ChEBI" id="CHEBI:30616"/>
    </ligand>
</feature>
<dbReference type="Gene3D" id="1.10.510.10">
    <property type="entry name" value="Transferase(Phosphotransferase) domain 1"/>
    <property type="match status" value="1"/>
</dbReference>
<evidence type="ECO:0000256" key="3">
    <source>
        <dbReference type="PROSITE-ProRule" id="PRU00339"/>
    </source>
</evidence>
<dbReference type="Pfam" id="PF25872">
    <property type="entry name" value="HTH_77"/>
    <property type="match status" value="1"/>
</dbReference>
<dbReference type="Proteomes" id="UP001185737">
    <property type="component" value="Unassembled WGS sequence"/>
</dbReference>
<keyword evidence="8" id="KW-1185">Reference proteome</keyword>
<dbReference type="Gene3D" id="1.10.10.10">
    <property type="entry name" value="Winged helix-like DNA-binding domain superfamily/Winged helix DNA-binding domain"/>
    <property type="match status" value="1"/>
</dbReference>
<feature type="domain" description="HTH luxR-type" evidence="6">
    <location>
        <begin position="1023"/>
        <end position="1088"/>
    </location>
</feature>
<evidence type="ECO:0000256" key="1">
    <source>
        <dbReference type="ARBA" id="ARBA00022741"/>
    </source>
</evidence>